<dbReference type="InterPro" id="IPR014284">
    <property type="entry name" value="RNA_pol_sigma-70_dom"/>
</dbReference>
<dbReference type="Pfam" id="PF04542">
    <property type="entry name" value="Sigma70_r2"/>
    <property type="match status" value="1"/>
</dbReference>
<dbReference type="NCBIfam" id="TIGR02937">
    <property type="entry name" value="sigma70-ECF"/>
    <property type="match status" value="1"/>
</dbReference>
<dbReference type="PANTHER" id="PTHR43133">
    <property type="entry name" value="RNA POLYMERASE ECF-TYPE SIGMA FACTO"/>
    <property type="match status" value="1"/>
</dbReference>
<dbReference type="Gene3D" id="1.10.1740.10">
    <property type="match status" value="1"/>
</dbReference>
<dbReference type="InterPro" id="IPR016032">
    <property type="entry name" value="Sig_transdc_resp-reg_C-effctor"/>
</dbReference>
<evidence type="ECO:0000256" key="5">
    <source>
        <dbReference type="ARBA" id="ARBA00023125"/>
    </source>
</evidence>
<evidence type="ECO:0000256" key="7">
    <source>
        <dbReference type="ARBA" id="ARBA00024701"/>
    </source>
</evidence>
<comment type="function">
    <text evidence="7">Sigma factors are initiation factors that promote the attachment of RNA polymerase to specific initiation sites and are then released. Sigma-S contributes to the protection against external stress, thus playing a role in cellular fitness and survival.</text>
</comment>
<keyword evidence="5" id="KW-0238">DNA-binding</keyword>
<dbReference type="SUPFAM" id="SSF46894">
    <property type="entry name" value="C-terminal effector domain of the bipartite response regulators"/>
    <property type="match status" value="1"/>
</dbReference>
<organism evidence="9 10">
    <name type="scientific">Pontiella sulfatireligans</name>
    <dbReference type="NCBI Taxonomy" id="2750658"/>
    <lineage>
        <taxon>Bacteria</taxon>
        <taxon>Pseudomonadati</taxon>
        <taxon>Kiritimatiellota</taxon>
        <taxon>Kiritimatiellia</taxon>
        <taxon>Kiritimatiellales</taxon>
        <taxon>Pontiellaceae</taxon>
        <taxon>Pontiella</taxon>
    </lineage>
</organism>
<keyword evidence="4" id="KW-0731">Sigma factor</keyword>
<evidence type="ECO:0000313" key="10">
    <source>
        <dbReference type="Proteomes" id="UP000346198"/>
    </source>
</evidence>
<name>A0A6C2USG3_9BACT</name>
<sequence length="197" mass="23421">MNEEWNTRQSLVLRAKDPTDEEAWADFVKYYERFICHLLHRMNINADDFEDMVQVVLVKLWKNLQSYEKQQAKFRTWLAHVVRNAVYDYYKAEQRRGNVIAGNVPIEESIHASEGSDLEQMIQKEWELYMTNFALERLRGIFSETAVKVFEFSLEGRSVKAIAEQLDIRIDSVYTLKNRVKARFIKEVNAIMREVEF</sequence>
<dbReference type="InterPro" id="IPR013325">
    <property type="entry name" value="RNA_pol_sigma_r2"/>
</dbReference>
<dbReference type="AlphaFoldDB" id="A0A6C2USG3"/>
<evidence type="ECO:0000256" key="6">
    <source>
        <dbReference type="ARBA" id="ARBA00023163"/>
    </source>
</evidence>
<feature type="domain" description="HTH luxR-type" evidence="8">
    <location>
        <begin position="156"/>
        <end position="183"/>
    </location>
</feature>
<keyword evidence="6" id="KW-0804">Transcription</keyword>
<dbReference type="GO" id="GO:0006352">
    <property type="term" value="P:DNA-templated transcription initiation"/>
    <property type="evidence" value="ECO:0007669"/>
    <property type="project" value="InterPro"/>
</dbReference>
<evidence type="ECO:0000256" key="2">
    <source>
        <dbReference type="ARBA" id="ARBA00021245"/>
    </source>
</evidence>
<gene>
    <name evidence="9" type="ORF">SCARR_04990</name>
</gene>
<evidence type="ECO:0000256" key="1">
    <source>
        <dbReference type="ARBA" id="ARBA00007788"/>
    </source>
</evidence>
<reference evidence="9 10" key="1">
    <citation type="submission" date="2019-04" db="EMBL/GenBank/DDBJ databases">
        <authorList>
            <person name="Van Vliet M D."/>
        </authorList>
    </citation>
    <scope>NUCLEOTIDE SEQUENCE [LARGE SCALE GENOMIC DNA]</scope>
    <source>
        <strain evidence="9 10">F21</strain>
    </source>
</reference>
<comment type="similarity">
    <text evidence="1">Belongs to the sigma-70 factor family.</text>
</comment>
<dbReference type="EMBL" id="CAAHFH010000003">
    <property type="protein sequence ID" value="VGO22893.1"/>
    <property type="molecule type" value="Genomic_DNA"/>
</dbReference>
<evidence type="ECO:0000259" key="8">
    <source>
        <dbReference type="PROSITE" id="PS00622"/>
    </source>
</evidence>
<evidence type="ECO:0000256" key="3">
    <source>
        <dbReference type="ARBA" id="ARBA00023015"/>
    </source>
</evidence>
<evidence type="ECO:0000313" key="9">
    <source>
        <dbReference type="EMBL" id="VGO22893.1"/>
    </source>
</evidence>
<dbReference type="GO" id="GO:0003677">
    <property type="term" value="F:DNA binding"/>
    <property type="evidence" value="ECO:0007669"/>
    <property type="project" value="UniProtKB-KW"/>
</dbReference>
<dbReference type="RefSeq" id="WP_168433599.1">
    <property type="nucleotide sequence ID" value="NZ_CAAHFH010000003.1"/>
</dbReference>
<dbReference type="PROSITE" id="PS00622">
    <property type="entry name" value="HTH_LUXR_1"/>
    <property type="match status" value="1"/>
</dbReference>
<keyword evidence="10" id="KW-1185">Reference proteome</keyword>
<proteinExistence type="inferred from homology"/>
<evidence type="ECO:0000256" key="4">
    <source>
        <dbReference type="ARBA" id="ARBA00023082"/>
    </source>
</evidence>
<dbReference type="InterPro" id="IPR039425">
    <property type="entry name" value="RNA_pol_sigma-70-like"/>
</dbReference>
<dbReference type="GO" id="GO:0016987">
    <property type="term" value="F:sigma factor activity"/>
    <property type="evidence" value="ECO:0007669"/>
    <property type="project" value="UniProtKB-KW"/>
</dbReference>
<accession>A0A6C2USG3</accession>
<dbReference type="SUPFAM" id="SSF88946">
    <property type="entry name" value="Sigma2 domain of RNA polymerase sigma factors"/>
    <property type="match status" value="1"/>
</dbReference>
<dbReference type="Proteomes" id="UP000346198">
    <property type="component" value="Unassembled WGS sequence"/>
</dbReference>
<keyword evidence="3" id="KW-0805">Transcription regulation</keyword>
<dbReference type="PANTHER" id="PTHR43133:SF8">
    <property type="entry name" value="RNA POLYMERASE SIGMA FACTOR HI_1459-RELATED"/>
    <property type="match status" value="1"/>
</dbReference>
<protein>
    <recommendedName>
        <fullName evidence="2">RNA polymerase sigma factor SigS</fullName>
    </recommendedName>
</protein>
<dbReference type="InterPro" id="IPR007627">
    <property type="entry name" value="RNA_pol_sigma70_r2"/>
</dbReference>
<dbReference type="InterPro" id="IPR000792">
    <property type="entry name" value="Tscrpt_reg_LuxR_C"/>
</dbReference>